<feature type="compositionally biased region" description="Basic and acidic residues" evidence="1">
    <location>
        <begin position="242"/>
        <end position="261"/>
    </location>
</feature>
<feature type="region of interest" description="Disordered" evidence="1">
    <location>
        <begin position="237"/>
        <end position="305"/>
    </location>
</feature>
<dbReference type="AlphaFoldDB" id="A0A7J6LNG9"/>
<feature type="transmembrane region" description="Helical" evidence="2">
    <location>
        <begin position="12"/>
        <end position="32"/>
    </location>
</feature>
<evidence type="ECO:0008006" key="5">
    <source>
        <dbReference type="Google" id="ProtNLM"/>
    </source>
</evidence>
<keyword evidence="2" id="KW-0472">Membrane</keyword>
<evidence type="ECO:0000256" key="1">
    <source>
        <dbReference type="SAM" id="MobiDB-lite"/>
    </source>
</evidence>
<dbReference type="EMBL" id="JAAPAO010000399">
    <property type="protein sequence ID" value="KAF4660839.1"/>
    <property type="molecule type" value="Genomic_DNA"/>
</dbReference>
<dbReference type="OrthoDB" id="10389761at2759"/>
<keyword evidence="2" id="KW-1133">Transmembrane helix</keyword>
<feature type="compositionally biased region" description="Acidic residues" evidence="1">
    <location>
        <begin position="418"/>
        <end position="429"/>
    </location>
</feature>
<evidence type="ECO:0000256" key="2">
    <source>
        <dbReference type="SAM" id="Phobius"/>
    </source>
</evidence>
<name>A0A7J6LNG9_PERCH</name>
<dbReference type="Proteomes" id="UP000591131">
    <property type="component" value="Unassembled WGS sequence"/>
</dbReference>
<sequence length="663" mass="73062">MSSTAPGAASSSHGIIMLYVLFVCIVVMSSAASFTDDEGNIWTITIPDVDERGGYMYTGLSPPQPLSYGGARSSHGIRLGESTCTSVAVDDLFRKKEHDFTQIGAASEHDIIQYILQSVVDSVGNSEQANYDDATLAIVEQLERLLRSADQDSNRHPEYVRTLARQAAESFWDYAYEPMTPPGVRRESAVELVGMGVITLATALGALVLRYRRRSQNGKMPKSVKVAVMRKIQLAPPSSRIRPVEHARPVNEDEPEAERPKPASSPKACNTAAAAARQGRQDLGNADRSPSQQRPPRERIGRAARIKVKRPVLVGISDEPPPARKITIQSAIAASQAIQLRPVVEAPLASTKAARDSTPKNRPRSRPVHKSPVRIEPPAAAANRLVKQEPRDSFVIDEGIEDDFADLSDPETSRPVPAEEEASVSDEENSDITYWEAVGEGNRDDWHYDDHRNLTVEALIDDEIDRLLELKRAEELQASAGRVVPPPQDIGGFMSVLDMGLATSTTRFHTDITPRSDRQRILRGATKIVGGMAFSRELPVPPCVISYIRHHPSHLESHFRLLELANYHHAPSHHHHYHSRSPVAEDRHKNTDRASALHRNSNEAHKSTLSSAAAGDSREKAFKKASTVSRSRGELCKRNGKRATRFRLLLPPPGLGHNQILKS</sequence>
<keyword evidence="4" id="KW-1185">Reference proteome</keyword>
<accession>A0A7J6LNG9</accession>
<comment type="caution">
    <text evidence="3">The sequence shown here is derived from an EMBL/GenBank/DDBJ whole genome shotgun (WGS) entry which is preliminary data.</text>
</comment>
<gene>
    <name evidence="3" type="ORF">FOL47_006933</name>
</gene>
<feature type="region of interest" description="Disordered" evidence="1">
    <location>
        <begin position="572"/>
        <end position="639"/>
    </location>
</feature>
<organism evidence="3 4">
    <name type="scientific">Perkinsus chesapeaki</name>
    <name type="common">Clam parasite</name>
    <name type="synonym">Perkinsus andrewsi</name>
    <dbReference type="NCBI Taxonomy" id="330153"/>
    <lineage>
        <taxon>Eukaryota</taxon>
        <taxon>Sar</taxon>
        <taxon>Alveolata</taxon>
        <taxon>Perkinsozoa</taxon>
        <taxon>Perkinsea</taxon>
        <taxon>Perkinsida</taxon>
        <taxon>Perkinsidae</taxon>
        <taxon>Perkinsus</taxon>
    </lineage>
</organism>
<feature type="compositionally biased region" description="Basic residues" evidence="1">
    <location>
        <begin position="361"/>
        <end position="371"/>
    </location>
</feature>
<proteinExistence type="predicted"/>
<evidence type="ECO:0000313" key="3">
    <source>
        <dbReference type="EMBL" id="KAF4660839.1"/>
    </source>
</evidence>
<feature type="compositionally biased region" description="Basic and acidic residues" evidence="1">
    <location>
        <begin position="583"/>
        <end position="592"/>
    </location>
</feature>
<evidence type="ECO:0000313" key="4">
    <source>
        <dbReference type="Proteomes" id="UP000591131"/>
    </source>
</evidence>
<reference evidence="3 4" key="1">
    <citation type="submission" date="2020-04" db="EMBL/GenBank/DDBJ databases">
        <title>Perkinsus chesapeaki whole genome sequence.</title>
        <authorList>
            <person name="Bogema D.R."/>
        </authorList>
    </citation>
    <scope>NUCLEOTIDE SEQUENCE [LARGE SCALE GENOMIC DNA]</scope>
    <source>
        <strain evidence="3">ATCC PRA-425</strain>
    </source>
</reference>
<feature type="region of interest" description="Disordered" evidence="1">
    <location>
        <begin position="403"/>
        <end position="429"/>
    </location>
</feature>
<feature type="transmembrane region" description="Helical" evidence="2">
    <location>
        <begin position="192"/>
        <end position="211"/>
    </location>
</feature>
<feature type="region of interest" description="Disordered" evidence="1">
    <location>
        <begin position="348"/>
        <end position="371"/>
    </location>
</feature>
<protein>
    <recommendedName>
        <fullName evidence="5">Transmembrane protein</fullName>
    </recommendedName>
</protein>
<keyword evidence="2" id="KW-0812">Transmembrane</keyword>